<name>A0A6J4R2H8_9ACTN</name>
<accession>A0A6J4R2H8</accession>
<organism evidence="1">
    <name type="scientific">uncultured Rubrobacteraceae bacterium</name>
    <dbReference type="NCBI Taxonomy" id="349277"/>
    <lineage>
        <taxon>Bacteria</taxon>
        <taxon>Bacillati</taxon>
        <taxon>Actinomycetota</taxon>
        <taxon>Rubrobacteria</taxon>
        <taxon>Rubrobacterales</taxon>
        <taxon>Rubrobacteraceae</taxon>
        <taxon>environmental samples</taxon>
    </lineage>
</organism>
<dbReference type="EMBL" id="CADCVF010000038">
    <property type="protein sequence ID" value="CAA9457130.1"/>
    <property type="molecule type" value="Genomic_DNA"/>
</dbReference>
<protein>
    <submittedName>
        <fullName evidence="1">Uncharacterized protein</fullName>
    </submittedName>
</protein>
<sequence length="63" mass="7171">MNSANFALTEKKSDKKYVRMQSAWMMCPGARVCMLAEVQSGVWGLHPVPRPARTEVWEGVMSW</sequence>
<reference evidence="1" key="1">
    <citation type="submission" date="2020-02" db="EMBL/GenBank/DDBJ databases">
        <authorList>
            <person name="Meier V. D."/>
        </authorList>
    </citation>
    <scope>NUCLEOTIDE SEQUENCE</scope>
    <source>
        <strain evidence="1">AVDCRST_MAG58</strain>
    </source>
</reference>
<evidence type="ECO:0000313" key="1">
    <source>
        <dbReference type="EMBL" id="CAA9457130.1"/>
    </source>
</evidence>
<dbReference type="AlphaFoldDB" id="A0A6J4R2H8"/>
<proteinExistence type="predicted"/>
<gene>
    <name evidence="1" type="ORF">AVDCRST_MAG58-1541</name>
</gene>